<geneLocation type="plastid" evidence="7"/>
<feature type="transmembrane region" description="Helical" evidence="5">
    <location>
        <begin position="191"/>
        <end position="214"/>
    </location>
</feature>
<feature type="domain" description="ABC transmembrane type-2" evidence="6">
    <location>
        <begin position="43"/>
        <end position="275"/>
    </location>
</feature>
<feature type="transmembrane region" description="Helical" evidence="5">
    <location>
        <begin position="83"/>
        <end position="103"/>
    </location>
</feature>
<dbReference type="InterPro" id="IPR000412">
    <property type="entry name" value="ABC_2_transport"/>
</dbReference>
<dbReference type="GO" id="GO:0043190">
    <property type="term" value="C:ATP-binding cassette (ABC) transporter complex"/>
    <property type="evidence" value="ECO:0007669"/>
    <property type="project" value="InterPro"/>
</dbReference>
<keyword evidence="7" id="KW-0934">Plastid</keyword>
<comment type="subcellular location">
    <subcellularLocation>
        <location evidence="1">Membrane</location>
        <topology evidence="1">Multi-pass membrane protein</topology>
    </subcellularLocation>
</comment>
<dbReference type="PANTHER" id="PTHR43229:SF2">
    <property type="entry name" value="NODULATION PROTEIN J"/>
    <property type="match status" value="1"/>
</dbReference>
<dbReference type="RefSeq" id="YP_009257602.1">
    <property type="nucleotide sequence ID" value="NC_030338.1"/>
</dbReference>
<keyword evidence="3 5" id="KW-1133">Transmembrane helix</keyword>
<reference evidence="7" key="1">
    <citation type="submission" date="2015-11" db="EMBL/GenBank/DDBJ databases">
        <authorList>
            <person name="Zhang Y."/>
            <person name="Guo Z."/>
        </authorList>
    </citation>
    <scope>NUCLEOTIDE SEQUENCE</scope>
</reference>
<evidence type="ECO:0000313" key="7">
    <source>
        <dbReference type="EMBL" id="ANH09685.1"/>
    </source>
</evidence>
<dbReference type="AlphaFoldDB" id="A0A173G080"/>
<evidence type="ECO:0000256" key="5">
    <source>
        <dbReference type="SAM" id="Phobius"/>
    </source>
</evidence>
<dbReference type="GO" id="GO:0140359">
    <property type="term" value="F:ABC-type transporter activity"/>
    <property type="evidence" value="ECO:0007669"/>
    <property type="project" value="InterPro"/>
</dbReference>
<dbReference type="PROSITE" id="PS51012">
    <property type="entry name" value="ABC_TM2"/>
    <property type="match status" value="1"/>
</dbReference>
<dbReference type="InterPro" id="IPR047817">
    <property type="entry name" value="ABC2_TM_bact-type"/>
</dbReference>
<protein>
    <submittedName>
        <fullName evidence="7">Hypothetical chloroplast RF38</fullName>
    </submittedName>
</protein>
<dbReference type="PANTHER" id="PTHR43229">
    <property type="entry name" value="NODULATION PROTEIN J"/>
    <property type="match status" value="1"/>
</dbReference>
<name>A0A173G080_GASCM</name>
<organism evidence="7">
    <name type="scientific">Gastroclonium compressum</name>
    <name type="common">Red alga</name>
    <name type="synonym">Coeloseira compressa</name>
    <dbReference type="NCBI Taxonomy" id="1852973"/>
    <lineage>
        <taxon>Eukaryota</taxon>
        <taxon>Rhodophyta</taxon>
        <taxon>Florideophyceae</taxon>
        <taxon>Rhodymeniophycidae</taxon>
        <taxon>Rhodymeniales</taxon>
        <taxon>Champiaceae</taxon>
        <taxon>Coeloseira</taxon>
    </lineage>
</organism>
<proteinExistence type="predicted"/>
<dbReference type="GeneID" id="27983254"/>
<evidence type="ECO:0000256" key="4">
    <source>
        <dbReference type="ARBA" id="ARBA00023136"/>
    </source>
</evidence>
<evidence type="ECO:0000256" key="2">
    <source>
        <dbReference type="ARBA" id="ARBA00022692"/>
    </source>
</evidence>
<dbReference type="InterPro" id="IPR051784">
    <property type="entry name" value="Nod_factor_ABC_transporter"/>
</dbReference>
<feature type="transmembrane region" description="Helical" evidence="5">
    <location>
        <begin position="43"/>
        <end position="63"/>
    </location>
</feature>
<evidence type="ECO:0000259" key="6">
    <source>
        <dbReference type="PROSITE" id="PS51012"/>
    </source>
</evidence>
<evidence type="ECO:0000256" key="3">
    <source>
        <dbReference type="ARBA" id="ARBA00022989"/>
    </source>
</evidence>
<feature type="transmembrane region" description="Helical" evidence="5">
    <location>
        <begin position="157"/>
        <end position="179"/>
    </location>
</feature>
<reference evidence="7" key="2">
    <citation type="submission" date="2016-06" db="EMBL/GenBank/DDBJ databases">
        <title>Genomic and phylogenetic analysis of Gastroclonium compressum supports its reinstatement to Coeloseira (Champiaceae, Rhodophyta).</title>
        <authorList>
            <person name="Kilpatrick Z."/>
            <person name="Hughey J.R."/>
        </authorList>
    </citation>
    <scope>NUCLEOTIDE SEQUENCE</scope>
</reference>
<keyword evidence="2 5" id="KW-0812">Transmembrane</keyword>
<feature type="transmembrane region" description="Helical" evidence="5">
    <location>
        <begin position="124"/>
        <end position="151"/>
    </location>
</feature>
<dbReference type="EMBL" id="KU053957">
    <property type="protein sequence ID" value="ANH09685.1"/>
    <property type="molecule type" value="Genomic_DNA"/>
</dbReference>
<sequence>MNNNQATIKPKKKIKNIKYFNNTVNELHALTNRLFIQSKRRPATLISGIIQPLLWLILFGALFQNAPVDPLTSNLRYSQFLSPGIIIFTAFTGSINAGLPLMFDREFGFLNRILVSPLKSKASLINSLIIFTAINTIAQTSFIAICSLIMLKHQIKIISLILINIIIFLLILSIASLSISLACTLPGHIELLACLLIINLPILFSSTALAPLSFMPTWLQILARINPLTYAIESVRKIYFETNTYSVINIWQNINWNNSLYILILIAALSMAGIQKIILHKFE</sequence>
<dbReference type="InterPro" id="IPR013525">
    <property type="entry name" value="ABC2_TM"/>
</dbReference>
<gene>
    <name evidence="7" type="primary">ycf38</name>
</gene>
<keyword evidence="4 5" id="KW-0472">Membrane</keyword>
<dbReference type="PIRSF" id="PIRSF006648">
    <property type="entry name" value="DrrB"/>
    <property type="match status" value="1"/>
</dbReference>
<accession>A0A173G080</accession>
<feature type="transmembrane region" description="Helical" evidence="5">
    <location>
        <begin position="260"/>
        <end position="279"/>
    </location>
</feature>
<dbReference type="Pfam" id="PF01061">
    <property type="entry name" value="ABC2_membrane"/>
    <property type="match status" value="1"/>
</dbReference>
<evidence type="ECO:0000256" key="1">
    <source>
        <dbReference type="ARBA" id="ARBA00004141"/>
    </source>
</evidence>